<dbReference type="Gene3D" id="3.40.1710.10">
    <property type="entry name" value="abc type-2 transporter like domain"/>
    <property type="match status" value="1"/>
</dbReference>
<comment type="subcellular location">
    <subcellularLocation>
        <location evidence="1">Membrane</location>
        <topology evidence="1">Multi-pass membrane protein</topology>
    </subcellularLocation>
</comment>
<keyword evidence="4 5" id="KW-0472">Membrane</keyword>
<dbReference type="EMBL" id="BAAAOB010000006">
    <property type="protein sequence ID" value="GAA1800103.1"/>
    <property type="molecule type" value="Genomic_DNA"/>
</dbReference>
<dbReference type="Gene3D" id="1.10.287.950">
    <property type="entry name" value="Methyl-accepting chemotaxis protein"/>
    <property type="match status" value="1"/>
</dbReference>
<evidence type="ECO:0000256" key="5">
    <source>
        <dbReference type="SAM" id="Phobius"/>
    </source>
</evidence>
<dbReference type="RefSeq" id="WP_344033566.1">
    <property type="nucleotide sequence ID" value="NZ_BAAAOB010000006.1"/>
</dbReference>
<evidence type="ECO:0000256" key="2">
    <source>
        <dbReference type="ARBA" id="ARBA00022692"/>
    </source>
</evidence>
<feature type="transmembrane region" description="Helical" evidence="5">
    <location>
        <begin position="699"/>
        <end position="722"/>
    </location>
</feature>
<keyword evidence="8" id="KW-1185">Reference proteome</keyword>
<sequence>MPSLFAKLKKSRQTIVILVAIALIPLIYAGLLTWANQDPTHSLDGVPAAVVNEDSSVTTNGRTLNLGSTVEEELTSSTANNNFTWKSMDAKAAKAALESGEIQAVMTIPDGFSAAAVSPAENNAETARAAKLSVETNDASNMIAGTIATTIATTVRNSLATQVSSEYLKNVYLGFTTVHDKMAEADDGATQVASGAKSAADGSTALVAGLDQLADGTDLLIAGAGTLANGAAQANSGAHTLRDGLAALQSKTTELPAQTGQLAAGASTAATGADALAVAARQVNTGAASLSTATDTALTGAAQLSGGLNALSSQTPTLADGATTVSVGLANLVANYDIMTDPQRKAALASLSTGAAQVSQGATAVKTSSAQLAAGGTALVGTKTENTGLTGLNAGAQELAAGTAQASTGADQLKAGTAQVSAGAAALSDKMPDLATAISTAATGASTLADGTGQVASGASALAEKSNALGTGTNDAVTGAAKLHDGLGTLDTGAAKLSSGLSDGVSQIPTYTDQEATDLSKVTSDPIHAEITRTNEVPAYGYALAPYFTALALWVGAIGYFLVMPALSRRALQGRGSGFRVAARSFAAVATVAIAQSALVTLILIGGLGLNVANPWGLFGMITLASFTFLAINQALIALLGDAGRFLALILIVLQLAAAGGTYPIQTSPMFFQIIHPYFPLTYAVESFRSLIAGGTIDLAPGILAIATWLVAALAVTTIASLRERHQQDSSDAFDNAVTVA</sequence>
<dbReference type="InterPro" id="IPR017501">
    <property type="entry name" value="Phage_infect_YhgE_C"/>
</dbReference>
<feature type="domain" description="ABC-2 type transporter transmembrane" evidence="6">
    <location>
        <begin position="18"/>
        <end position="160"/>
    </location>
</feature>
<evidence type="ECO:0000256" key="1">
    <source>
        <dbReference type="ARBA" id="ARBA00004141"/>
    </source>
</evidence>
<feature type="transmembrane region" description="Helical" evidence="5">
    <location>
        <begin position="539"/>
        <end position="564"/>
    </location>
</feature>
<dbReference type="InterPro" id="IPR051328">
    <property type="entry name" value="T7SS_ABC-Transporter"/>
</dbReference>
<evidence type="ECO:0000313" key="7">
    <source>
        <dbReference type="EMBL" id="GAA1800103.1"/>
    </source>
</evidence>
<dbReference type="PANTHER" id="PTHR43077">
    <property type="entry name" value="TRANSPORT PERMEASE YVFS-RELATED"/>
    <property type="match status" value="1"/>
</dbReference>
<feature type="domain" description="ABC-2 type transporter transmembrane" evidence="6">
    <location>
        <begin position="515"/>
        <end position="716"/>
    </location>
</feature>
<evidence type="ECO:0000313" key="8">
    <source>
        <dbReference type="Proteomes" id="UP001500851"/>
    </source>
</evidence>
<comment type="caution">
    <text evidence="7">The sequence shown here is derived from an EMBL/GenBank/DDBJ whole genome shotgun (WGS) entry which is preliminary data.</text>
</comment>
<proteinExistence type="predicted"/>
<keyword evidence="2 5" id="KW-0812">Transmembrane</keyword>
<protein>
    <submittedName>
        <fullName evidence="7">YhgE/Pip domain-containing protein</fullName>
    </submittedName>
</protein>
<gene>
    <name evidence="7" type="ORF">GCM10009768_31330</name>
</gene>
<name>A0ABN2LVF4_9MICO</name>
<evidence type="ECO:0000259" key="6">
    <source>
        <dbReference type="Pfam" id="PF12698"/>
    </source>
</evidence>
<evidence type="ECO:0000256" key="3">
    <source>
        <dbReference type="ARBA" id="ARBA00022989"/>
    </source>
</evidence>
<reference evidence="7 8" key="1">
    <citation type="journal article" date="2019" name="Int. J. Syst. Evol. Microbiol.">
        <title>The Global Catalogue of Microorganisms (GCM) 10K type strain sequencing project: providing services to taxonomists for standard genome sequencing and annotation.</title>
        <authorList>
            <consortium name="The Broad Institute Genomics Platform"/>
            <consortium name="The Broad Institute Genome Sequencing Center for Infectious Disease"/>
            <person name="Wu L."/>
            <person name="Ma J."/>
        </authorList>
    </citation>
    <scope>NUCLEOTIDE SEQUENCE [LARGE SCALE GENOMIC DNA]</scope>
    <source>
        <strain evidence="7 8">JCM 14736</strain>
    </source>
</reference>
<feature type="transmembrane region" description="Helical" evidence="5">
    <location>
        <begin position="616"/>
        <end position="639"/>
    </location>
</feature>
<dbReference type="NCBIfam" id="TIGR03057">
    <property type="entry name" value="xxxLxxG_by_4"/>
    <property type="match status" value="5"/>
</dbReference>
<dbReference type="InterPro" id="IPR023908">
    <property type="entry name" value="xxxLxxG_rpt"/>
</dbReference>
<dbReference type="NCBIfam" id="TIGR03062">
    <property type="entry name" value="pip_yhgE_Cterm"/>
    <property type="match status" value="1"/>
</dbReference>
<dbReference type="PANTHER" id="PTHR43077:SF5">
    <property type="entry name" value="PHAGE INFECTION PROTEIN"/>
    <property type="match status" value="1"/>
</dbReference>
<feature type="transmembrane region" description="Helical" evidence="5">
    <location>
        <begin position="646"/>
        <end position="665"/>
    </location>
</feature>
<dbReference type="InterPro" id="IPR013525">
    <property type="entry name" value="ABC2_TM"/>
</dbReference>
<accession>A0ABN2LVF4</accession>
<dbReference type="Proteomes" id="UP001500851">
    <property type="component" value="Unassembled WGS sequence"/>
</dbReference>
<keyword evidence="3 5" id="KW-1133">Transmembrane helix</keyword>
<dbReference type="NCBIfam" id="TIGR03061">
    <property type="entry name" value="pip_yhgE_Nterm"/>
    <property type="match status" value="1"/>
</dbReference>
<feature type="transmembrane region" description="Helical" evidence="5">
    <location>
        <begin position="585"/>
        <end position="610"/>
    </location>
</feature>
<organism evidence="7 8">
    <name type="scientific">Leucobacter iarius</name>
    <dbReference type="NCBI Taxonomy" id="333963"/>
    <lineage>
        <taxon>Bacteria</taxon>
        <taxon>Bacillati</taxon>
        <taxon>Actinomycetota</taxon>
        <taxon>Actinomycetes</taxon>
        <taxon>Micrococcales</taxon>
        <taxon>Microbacteriaceae</taxon>
        <taxon>Leucobacter</taxon>
    </lineage>
</organism>
<dbReference type="Pfam" id="PF12698">
    <property type="entry name" value="ABC2_membrane_3"/>
    <property type="match status" value="2"/>
</dbReference>
<evidence type="ECO:0000256" key="4">
    <source>
        <dbReference type="ARBA" id="ARBA00023136"/>
    </source>
</evidence>
<dbReference type="InterPro" id="IPR017500">
    <property type="entry name" value="Phage_infect_YhgE_N"/>
</dbReference>